<keyword evidence="4" id="KW-0813">Transport</keyword>
<protein>
    <recommendedName>
        <fullName evidence="3">Probable multidrug resistance protein NorM</fullName>
    </recommendedName>
    <alternativeName>
        <fullName evidence="5">Multidrug-efflux transporter</fullName>
    </alternativeName>
</protein>
<keyword evidence="8" id="KW-1185">Reference proteome</keyword>
<dbReference type="CDD" id="cd13131">
    <property type="entry name" value="MATE_NorM_like"/>
    <property type="match status" value="1"/>
</dbReference>
<organism evidence="7 8">
    <name type="scientific">Gordonia desulfuricans</name>
    <dbReference type="NCBI Taxonomy" id="89051"/>
    <lineage>
        <taxon>Bacteria</taxon>
        <taxon>Bacillati</taxon>
        <taxon>Actinomycetota</taxon>
        <taxon>Actinomycetes</taxon>
        <taxon>Mycobacteriales</taxon>
        <taxon>Gordoniaceae</taxon>
        <taxon>Gordonia</taxon>
    </lineage>
</organism>
<dbReference type="PANTHER" id="PTHR43298">
    <property type="entry name" value="MULTIDRUG RESISTANCE PROTEIN NORM-RELATED"/>
    <property type="match status" value="1"/>
</dbReference>
<feature type="transmembrane region" description="Helical" evidence="6">
    <location>
        <begin position="203"/>
        <end position="230"/>
    </location>
</feature>
<feature type="transmembrane region" description="Helical" evidence="6">
    <location>
        <begin position="407"/>
        <end position="429"/>
    </location>
</feature>
<dbReference type="Proteomes" id="UP000466307">
    <property type="component" value="Unassembled WGS sequence"/>
</dbReference>
<evidence type="ECO:0000256" key="3">
    <source>
        <dbReference type="ARBA" id="ARBA00020268"/>
    </source>
</evidence>
<comment type="caution">
    <text evidence="7">The sequence shown here is derived from an EMBL/GenBank/DDBJ whole genome shotgun (WGS) entry which is preliminary data.</text>
</comment>
<comment type="function">
    <text evidence="1">Multidrug efflux pump.</text>
</comment>
<feature type="transmembrane region" description="Helical" evidence="6">
    <location>
        <begin position="111"/>
        <end position="134"/>
    </location>
</feature>
<keyword evidence="6" id="KW-0472">Membrane</keyword>
<evidence type="ECO:0000256" key="1">
    <source>
        <dbReference type="ARBA" id="ARBA00003408"/>
    </source>
</evidence>
<name>A0A7K3LJ91_9ACTN</name>
<evidence type="ECO:0000313" key="8">
    <source>
        <dbReference type="Proteomes" id="UP000466307"/>
    </source>
</evidence>
<keyword evidence="6" id="KW-1133">Transmembrane helix</keyword>
<dbReference type="GO" id="GO:0042910">
    <property type="term" value="F:xenobiotic transmembrane transporter activity"/>
    <property type="evidence" value="ECO:0007669"/>
    <property type="project" value="InterPro"/>
</dbReference>
<evidence type="ECO:0000256" key="4">
    <source>
        <dbReference type="ARBA" id="ARBA00022448"/>
    </source>
</evidence>
<dbReference type="NCBIfam" id="TIGR00797">
    <property type="entry name" value="matE"/>
    <property type="match status" value="1"/>
</dbReference>
<comment type="similarity">
    <text evidence="2">Belongs to the multi antimicrobial extrusion (MATE) (TC 2.A.66.1) family.</text>
</comment>
<dbReference type="EMBL" id="JAADZU010000003">
    <property type="protein sequence ID" value="NDK88294.1"/>
    <property type="molecule type" value="Genomic_DNA"/>
</dbReference>
<accession>A0A7K3LJ91</accession>
<proteinExistence type="inferred from homology"/>
<sequence length="466" mass="48431">MTYRRTGRELVGLSAPIALTQLAQVALTTTDLAMMGLISTEALAAGGLAITLFNQVRTMGVGLITAVGNLVAHAVGRHGRACAADGARAIADGPDATDVADEIRDIVRSSFLIATLAGIAGGVVLVALGMVLRVVGVGATVAEPTMWMLVALAPGLLPCLWFQVIRQFTVGMRRPKALLLITVVSMLINIALNWMFIHGTFGMPALGLTGIGLSTSLVYLVTFVIIAIVVRRDRTLAPIFGVAVHRSQASTVRRILRLGTPIAGTYGSEAGLFTVAAIIIGGFGAPALAAHNVVNQLTYIVFQVSVGISHGSSILVSRFVGLGTAVRSRTVAIVAYSHAAVVVGAVGVVYLLAPNAVLGLFTDISDDAVMSVATVLLAIAVFQQFVDSAQNIGIGLLCGVQDTTSSFAITLIGYWVVGLPVGLILAYGLGLETTGIWVGLSCGLLIAALLLLRTFRRRLAVIESRA</sequence>
<dbReference type="InterPro" id="IPR002528">
    <property type="entry name" value="MATE_fam"/>
</dbReference>
<evidence type="ECO:0000256" key="6">
    <source>
        <dbReference type="SAM" id="Phobius"/>
    </source>
</evidence>
<feature type="transmembrane region" description="Helical" evidence="6">
    <location>
        <begin position="333"/>
        <end position="353"/>
    </location>
</feature>
<keyword evidence="6" id="KW-0812">Transmembrane</keyword>
<dbReference type="GO" id="GO:0015297">
    <property type="term" value="F:antiporter activity"/>
    <property type="evidence" value="ECO:0007669"/>
    <property type="project" value="InterPro"/>
</dbReference>
<dbReference type="GO" id="GO:0005886">
    <property type="term" value="C:plasma membrane"/>
    <property type="evidence" value="ECO:0007669"/>
    <property type="project" value="TreeGrafter"/>
</dbReference>
<dbReference type="Pfam" id="PF01554">
    <property type="entry name" value="MatE"/>
    <property type="match status" value="3"/>
</dbReference>
<feature type="transmembrane region" description="Helical" evidence="6">
    <location>
        <begin position="297"/>
        <end position="321"/>
    </location>
</feature>
<dbReference type="PANTHER" id="PTHR43298:SF2">
    <property type="entry name" value="FMN_FAD EXPORTER YEEO-RELATED"/>
    <property type="match status" value="1"/>
</dbReference>
<feature type="transmembrane region" description="Helical" evidence="6">
    <location>
        <begin position="177"/>
        <end position="197"/>
    </location>
</feature>
<reference evidence="7 8" key="1">
    <citation type="submission" date="2020-01" db="EMBL/GenBank/DDBJ databases">
        <title>Investigation of new actinobacteria for the biodesulphurisation of diesel fuel.</title>
        <authorList>
            <person name="Athi Narayanan S.M."/>
        </authorList>
    </citation>
    <scope>NUCLEOTIDE SEQUENCE [LARGE SCALE GENOMIC DNA]</scope>
    <source>
        <strain evidence="7 8">213E</strain>
    </source>
</reference>
<evidence type="ECO:0000313" key="7">
    <source>
        <dbReference type="EMBL" id="NDK88294.1"/>
    </source>
</evidence>
<evidence type="ECO:0000256" key="5">
    <source>
        <dbReference type="ARBA" id="ARBA00031636"/>
    </source>
</evidence>
<feature type="transmembrane region" description="Helical" evidence="6">
    <location>
        <begin position="368"/>
        <end position="386"/>
    </location>
</feature>
<dbReference type="AlphaFoldDB" id="A0A7K3LJ91"/>
<gene>
    <name evidence="7" type="ORF">GYA93_01650</name>
</gene>
<feature type="transmembrane region" description="Helical" evidence="6">
    <location>
        <begin position="270"/>
        <end position="291"/>
    </location>
</feature>
<evidence type="ECO:0000256" key="2">
    <source>
        <dbReference type="ARBA" id="ARBA00010199"/>
    </source>
</evidence>
<feature type="transmembrane region" description="Helical" evidence="6">
    <location>
        <begin position="146"/>
        <end position="165"/>
    </location>
</feature>
<dbReference type="InterPro" id="IPR050222">
    <property type="entry name" value="MATE_MdtK"/>
</dbReference>
<feature type="transmembrane region" description="Helical" evidence="6">
    <location>
        <begin position="435"/>
        <end position="455"/>
    </location>
</feature>